<reference evidence="11" key="1">
    <citation type="journal article" date="2019" name="Int. J. Syst. Evol. Microbiol.">
        <title>The Global Catalogue of Microorganisms (GCM) 10K type strain sequencing project: providing services to taxonomists for standard genome sequencing and annotation.</title>
        <authorList>
            <consortium name="The Broad Institute Genomics Platform"/>
            <consortium name="The Broad Institute Genome Sequencing Center for Infectious Disease"/>
            <person name="Wu L."/>
            <person name="Ma J."/>
        </authorList>
    </citation>
    <scope>NUCLEOTIDE SEQUENCE [LARGE SCALE GENOMIC DNA]</scope>
    <source>
        <strain evidence="11">CGMCC 1.13681</strain>
    </source>
</reference>
<gene>
    <name evidence="10" type="ORF">ACFQLX_01595</name>
</gene>
<dbReference type="InterPro" id="IPR032816">
    <property type="entry name" value="VTT_dom"/>
</dbReference>
<evidence type="ECO:0000256" key="5">
    <source>
        <dbReference type="ARBA" id="ARBA00022989"/>
    </source>
</evidence>
<dbReference type="Proteomes" id="UP001596413">
    <property type="component" value="Unassembled WGS sequence"/>
</dbReference>
<keyword evidence="3 7" id="KW-1003">Cell membrane</keyword>
<feature type="chain" id="PRO_5046872296" description="TVP38/TMEM64 family membrane protein" evidence="8">
    <location>
        <begin position="32"/>
        <end position="245"/>
    </location>
</feature>
<feature type="transmembrane region" description="Helical" evidence="7">
    <location>
        <begin position="50"/>
        <end position="70"/>
    </location>
</feature>
<evidence type="ECO:0000313" key="10">
    <source>
        <dbReference type="EMBL" id="MFC7216870.1"/>
    </source>
</evidence>
<evidence type="ECO:0000256" key="4">
    <source>
        <dbReference type="ARBA" id="ARBA00022692"/>
    </source>
</evidence>
<evidence type="ECO:0000256" key="8">
    <source>
        <dbReference type="SAM" id="SignalP"/>
    </source>
</evidence>
<keyword evidence="8" id="KW-0732">Signal</keyword>
<evidence type="ECO:0000256" key="7">
    <source>
        <dbReference type="RuleBase" id="RU366058"/>
    </source>
</evidence>
<sequence length="245" mass="24466">MPSPAAVLTSPWARLVLLVALLGCAAGAAGAAVAWQPQQLLTGGALPQFAGAGAVALFGLLYGLCTAAFVPRPLLNLACGTLLGLQAGLLAAVGGTVLGAAISFGLGRGLGRGALRPLLRGRWLLAADHQLSRHAFRSVLAARIFPGVPFAAVNYCAALSRTALLPFLLATGLGCVPNTAAYVLAGSAASDPGSGAFALSLALLAVSAGGGGALVWWRRRRGRRGQAGAAVVEAARTESEIARAA</sequence>
<feature type="transmembrane region" description="Helical" evidence="7">
    <location>
        <begin position="164"/>
        <end position="185"/>
    </location>
</feature>
<keyword evidence="11" id="KW-1185">Reference proteome</keyword>
<proteinExistence type="inferred from homology"/>
<evidence type="ECO:0000256" key="1">
    <source>
        <dbReference type="ARBA" id="ARBA00004651"/>
    </source>
</evidence>
<feature type="transmembrane region" description="Helical" evidence="7">
    <location>
        <begin position="197"/>
        <end position="217"/>
    </location>
</feature>
<keyword evidence="6 7" id="KW-0472">Membrane</keyword>
<dbReference type="RefSeq" id="WP_386410910.1">
    <property type="nucleotide sequence ID" value="NZ_JBHSZO010000002.1"/>
</dbReference>
<feature type="signal peptide" evidence="8">
    <location>
        <begin position="1"/>
        <end position="31"/>
    </location>
</feature>
<evidence type="ECO:0000313" key="11">
    <source>
        <dbReference type="Proteomes" id="UP001596413"/>
    </source>
</evidence>
<comment type="similarity">
    <text evidence="2 7">Belongs to the TVP38/TMEM64 family.</text>
</comment>
<evidence type="ECO:0000256" key="3">
    <source>
        <dbReference type="ARBA" id="ARBA00022475"/>
    </source>
</evidence>
<dbReference type="EMBL" id="JBHSZO010000002">
    <property type="protein sequence ID" value="MFC7216870.1"/>
    <property type="molecule type" value="Genomic_DNA"/>
</dbReference>
<evidence type="ECO:0000259" key="9">
    <source>
        <dbReference type="Pfam" id="PF09335"/>
    </source>
</evidence>
<accession>A0ABW2GC67</accession>
<protein>
    <recommendedName>
        <fullName evidence="7">TVP38/TMEM64 family membrane protein</fullName>
    </recommendedName>
</protein>
<comment type="caution">
    <text evidence="10">The sequence shown here is derived from an EMBL/GenBank/DDBJ whole genome shotgun (WGS) entry which is preliminary data.</text>
</comment>
<keyword evidence="5 7" id="KW-1133">Transmembrane helix</keyword>
<comment type="subcellular location">
    <subcellularLocation>
        <location evidence="1 7">Cell membrane</location>
        <topology evidence="1 7">Multi-pass membrane protein</topology>
    </subcellularLocation>
</comment>
<dbReference type="InterPro" id="IPR015414">
    <property type="entry name" value="TMEM64"/>
</dbReference>
<feature type="transmembrane region" description="Helical" evidence="7">
    <location>
        <begin position="82"/>
        <end position="106"/>
    </location>
</feature>
<keyword evidence="4 7" id="KW-0812">Transmembrane</keyword>
<evidence type="ECO:0000256" key="6">
    <source>
        <dbReference type="ARBA" id="ARBA00023136"/>
    </source>
</evidence>
<dbReference type="PANTHER" id="PTHR12677">
    <property type="entry name" value="GOLGI APPARATUS MEMBRANE PROTEIN TVP38-RELATED"/>
    <property type="match status" value="1"/>
</dbReference>
<evidence type="ECO:0000256" key="2">
    <source>
        <dbReference type="ARBA" id="ARBA00008640"/>
    </source>
</evidence>
<name>A0ABW2GC67_9ACTN</name>
<feature type="domain" description="VTT" evidence="9">
    <location>
        <begin position="70"/>
        <end position="187"/>
    </location>
</feature>
<dbReference type="Pfam" id="PF09335">
    <property type="entry name" value="VTT_dom"/>
    <property type="match status" value="1"/>
</dbReference>
<feature type="transmembrane region" description="Helical" evidence="7">
    <location>
        <begin position="140"/>
        <end position="157"/>
    </location>
</feature>
<organism evidence="10 11">
    <name type="scientific">Streptomyces polyrhachis</name>
    <dbReference type="NCBI Taxonomy" id="1282885"/>
    <lineage>
        <taxon>Bacteria</taxon>
        <taxon>Bacillati</taxon>
        <taxon>Actinomycetota</taxon>
        <taxon>Actinomycetes</taxon>
        <taxon>Kitasatosporales</taxon>
        <taxon>Streptomycetaceae</taxon>
        <taxon>Streptomyces</taxon>
    </lineage>
</organism>
<dbReference type="PANTHER" id="PTHR12677:SF59">
    <property type="entry name" value="GOLGI APPARATUS MEMBRANE PROTEIN TVP38-RELATED"/>
    <property type="match status" value="1"/>
</dbReference>